<dbReference type="RefSeq" id="WP_138489590.1">
    <property type="nucleotide sequence ID" value="NZ_CP040558.1"/>
</dbReference>
<dbReference type="Gene3D" id="3.40.190.10">
    <property type="entry name" value="Periplasmic binding protein-like II"/>
    <property type="match status" value="2"/>
</dbReference>
<dbReference type="InterPro" id="IPR001638">
    <property type="entry name" value="Solute-binding_3/MltF_N"/>
</dbReference>
<dbReference type="Pfam" id="PF00497">
    <property type="entry name" value="SBP_bac_3"/>
    <property type="match status" value="1"/>
</dbReference>
<dbReference type="PANTHER" id="PTHR38834:SF3">
    <property type="entry name" value="SOLUTE-BINDING PROTEIN FAMILY 3_N-TERMINAL DOMAIN-CONTAINING PROTEIN"/>
    <property type="match status" value="1"/>
</dbReference>
<dbReference type="GeneID" id="88776413"/>
<evidence type="ECO:0000313" key="2">
    <source>
        <dbReference type="EMBL" id="QCU75169.1"/>
    </source>
</evidence>
<dbReference type="PANTHER" id="PTHR38834">
    <property type="entry name" value="PERIPLASMIC SUBSTRATE BINDING PROTEIN FAMILY 3"/>
    <property type="match status" value="1"/>
</dbReference>
<dbReference type="SUPFAM" id="SSF53850">
    <property type="entry name" value="Periplasmic binding protein-like II"/>
    <property type="match status" value="1"/>
</dbReference>
<evidence type="ECO:0000313" key="3">
    <source>
        <dbReference type="Proteomes" id="UP000310065"/>
    </source>
</evidence>
<dbReference type="Proteomes" id="UP000310065">
    <property type="component" value="Chromosome L1"/>
</dbReference>
<accession>A0A4P9J386</accession>
<evidence type="ECO:0000259" key="1">
    <source>
        <dbReference type="SMART" id="SM00062"/>
    </source>
</evidence>
<sequence>MYLRVVVFIFVFIFCSNVRAVSSLTFIAEDLHPYHFKNKSGEADGASVDIAKAVLKEAKLQAKFEIMPMARAFHQLAANPNTIMLSLLKTPARQNQFKWLGAVYFTDAYLVSLKSHKDEVTHLNHAKFYKVGTIRGYLSAKYLIKMGFEEDKNLILASYYQQAWQMLYKGRTDFVLMNTLTLDNELKMSGLDPDLITKRLHLADFPSILYFAANNQLDDKTANLISQALKTIKVSGEYQAILKKWQLPLPPSIN</sequence>
<dbReference type="AlphaFoldDB" id="A0A4P9J386"/>
<gene>
    <name evidence="2" type="ORF">FFU37_12170</name>
</gene>
<protein>
    <submittedName>
        <fullName evidence="2">Transporter substrate-binding domain-containing protein</fullName>
    </submittedName>
</protein>
<name>A0A4P9J386_9GAMM</name>
<dbReference type="KEGG" id="pdv:FFU37_12170"/>
<feature type="domain" description="Solute-binding protein family 3/N-terminal" evidence="1">
    <location>
        <begin position="23"/>
        <end position="249"/>
    </location>
</feature>
<dbReference type="SMART" id="SM00062">
    <property type="entry name" value="PBPb"/>
    <property type="match status" value="1"/>
</dbReference>
<dbReference type="EMBL" id="CP040558">
    <property type="protein sequence ID" value="QCU75169.1"/>
    <property type="molecule type" value="Genomic_DNA"/>
</dbReference>
<proteinExistence type="predicted"/>
<reference evidence="2 3" key="1">
    <citation type="submission" date="2019-05" db="EMBL/GenBank/DDBJ databases">
        <title>Complete genome sequence of Pseudoalteromonas sp. 16-SW-7(T) isolated from the Okhotsk Sea, Russia.</title>
        <authorList>
            <person name="Nguyen T.H."/>
            <person name="Nedashkovskaya O.I."/>
            <person name="Kim S.-G."/>
        </authorList>
    </citation>
    <scope>NUCLEOTIDE SEQUENCE [LARGE SCALE GENOMIC DNA]</scope>
    <source>
        <strain evidence="2 3">16-SW-7</strain>
    </source>
</reference>
<organism evidence="2 3">
    <name type="scientific">Pseudoalteromonas distincta</name>
    <dbReference type="NCBI Taxonomy" id="77608"/>
    <lineage>
        <taxon>Bacteria</taxon>
        <taxon>Pseudomonadati</taxon>
        <taxon>Pseudomonadota</taxon>
        <taxon>Gammaproteobacteria</taxon>
        <taxon>Alteromonadales</taxon>
        <taxon>Pseudoalteromonadaceae</taxon>
        <taxon>Pseudoalteromonas</taxon>
    </lineage>
</organism>